<dbReference type="PROSITE" id="PS00351">
    <property type="entry name" value="TFIID"/>
    <property type="match status" value="1"/>
</dbReference>
<evidence type="ECO:0000256" key="1">
    <source>
        <dbReference type="ARBA" id="ARBA00005560"/>
    </source>
</evidence>
<dbReference type="EMBL" id="BARW01015716">
    <property type="protein sequence ID" value="GAI98065.1"/>
    <property type="molecule type" value="Genomic_DNA"/>
</dbReference>
<dbReference type="Pfam" id="PF00352">
    <property type="entry name" value="TBP"/>
    <property type="match status" value="2"/>
</dbReference>
<gene>
    <name evidence="5" type="ORF">S12H4_27518</name>
</gene>
<sequence>NSPLSEEDKEFGEEDKEIEEKDELKEGEKGEYDYETNLDYKIENVVATVVVEITEKIDLNQIARRHADVEYNPERFPGLVMRIEKPRATILIFSTGKMVVTGLRQASEADRVVDKVVKNIKKAGIKVSNPEITIQNIVASGDLHTNIDLNMAAIVMEYAMYEPEVFPGLIYRMQEPKTVFLIFSTGRIVCTGAKRKEIVRDAVLKLNQQVRELGVAKKDIGDSEYQDITFI</sequence>
<reference evidence="5" key="1">
    <citation type="journal article" date="2014" name="Front. Microbiol.">
        <title>High frequency of phylogenetically diverse reductive dehalogenase-homologous genes in deep subseafloor sedimentary metagenomes.</title>
        <authorList>
            <person name="Kawai M."/>
            <person name="Futagami T."/>
            <person name="Toyoda A."/>
            <person name="Takaki Y."/>
            <person name="Nishi S."/>
            <person name="Hori S."/>
            <person name="Arai W."/>
            <person name="Tsubouchi T."/>
            <person name="Morono Y."/>
            <person name="Uchiyama I."/>
            <person name="Ito T."/>
            <person name="Fujiyama A."/>
            <person name="Inagaki F."/>
            <person name="Takami H."/>
        </authorList>
    </citation>
    <scope>NUCLEOTIDE SEQUENCE</scope>
    <source>
        <strain evidence="5">Expedition CK06-06</strain>
    </source>
</reference>
<dbReference type="InterPro" id="IPR030491">
    <property type="entry name" value="TBP_CS"/>
</dbReference>
<dbReference type="PRINTS" id="PR00686">
    <property type="entry name" value="TIFACTORIID"/>
</dbReference>
<name>X1UDX0_9ZZZZ</name>
<keyword evidence="2" id="KW-0238">DNA-binding</keyword>
<keyword evidence="3" id="KW-0804">Transcription</keyword>
<protein>
    <recommendedName>
        <fullName evidence="6">TATA-box-binding protein</fullName>
    </recommendedName>
</protein>
<evidence type="ECO:0000256" key="4">
    <source>
        <dbReference type="SAM" id="MobiDB-lite"/>
    </source>
</evidence>
<dbReference type="GO" id="GO:0006352">
    <property type="term" value="P:DNA-templated transcription initiation"/>
    <property type="evidence" value="ECO:0007669"/>
    <property type="project" value="InterPro"/>
</dbReference>
<dbReference type="AlphaFoldDB" id="X1UDX0"/>
<evidence type="ECO:0000256" key="2">
    <source>
        <dbReference type="ARBA" id="ARBA00023125"/>
    </source>
</evidence>
<evidence type="ECO:0000313" key="5">
    <source>
        <dbReference type="EMBL" id="GAI98065.1"/>
    </source>
</evidence>
<feature type="compositionally biased region" description="Acidic residues" evidence="4">
    <location>
        <begin position="1"/>
        <end position="17"/>
    </location>
</feature>
<dbReference type="PANTHER" id="PTHR10126">
    <property type="entry name" value="TATA-BOX BINDING PROTEIN"/>
    <property type="match status" value="1"/>
</dbReference>
<dbReference type="InterPro" id="IPR000814">
    <property type="entry name" value="TBP"/>
</dbReference>
<dbReference type="Gene3D" id="3.30.310.10">
    <property type="entry name" value="TATA-Binding Protein"/>
    <property type="match status" value="2"/>
</dbReference>
<comment type="similarity">
    <text evidence="1">Belongs to the TBP family.</text>
</comment>
<organism evidence="5">
    <name type="scientific">marine sediment metagenome</name>
    <dbReference type="NCBI Taxonomy" id="412755"/>
    <lineage>
        <taxon>unclassified sequences</taxon>
        <taxon>metagenomes</taxon>
        <taxon>ecological metagenomes</taxon>
    </lineage>
</organism>
<accession>X1UDX0</accession>
<dbReference type="InterPro" id="IPR012295">
    <property type="entry name" value="TBP_dom_sf"/>
</dbReference>
<dbReference type="GO" id="GO:0003677">
    <property type="term" value="F:DNA binding"/>
    <property type="evidence" value="ECO:0007669"/>
    <property type="project" value="UniProtKB-KW"/>
</dbReference>
<dbReference type="CDD" id="cd00652">
    <property type="entry name" value="TBP_TLF"/>
    <property type="match status" value="1"/>
</dbReference>
<comment type="caution">
    <text evidence="5">The sequence shown here is derived from an EMBL/GenBank/DDBJ whole genome shotgun (WGS) entry which is preliminary data.</text>
</comment>
<feature type="region of interest" description="Disordered" evidence="4">
    <location>
        <begin position="1"/>
        <end position="30"/>
    </location>
</feature>
<dbReference type="FunFam" id="3.30.310.10:FF:000007">
    <property type="entry name" value="TATA-box-binding protein"/>
    <property type="match status" value="1"/>
</dbReference>
<feature type="compositionally biased region" description="Basic and acidic residues" evidence="4">
    <location>
        <begin position="18"/>
        <end position="30"/>
    </location>
</feature>
<evidence type="ECO:0000256" key="3">
    <source>
        <dbReference type="ARBA" id="ARBA00023163"/>
    </source>
</evidence>
<proteinExistence type="inferred from homology"/>
<feature type="non-terminal residue" evidence="5">
    <location>
        <position position="1"/>
    </location>
</feature>
<evidence type="ECO:0008006" key="6">
    <source>
        <dbReference type="Google" id="ProtNLM"/>
    </source>
</evidence>
<dbReference type="HAMAP" id="MF_00408">
    <property type="entry name" value="TATA_bind_prot_arch"/>
    <property type="match status" value="1"/>
</dbReference>
<dbReference type="SUPFAM" id="SSF55945">
    <property type="entry name" value="TATA-box binding protein-like"/>
    <property type="match status" value="2"/>
</dbReference>